<dbReference type="InterPro" id="IPR001192">
    <property type="entry name" value="PI-PLC_fam"/>
</dbReference>
<dbReference type="GO" id="GO:0046488">
    <property type="term" value="P:phosphatidylinositol metabolic process"/>
    <property type="evidence" value="ECO:0007669"/>
    <property type="project" value="TreeGrafter"/>
</dbReference>
<dbReference type="SMART" id="SM00149">
    <property type="entry name" value="PLCYc"/>
    <property type="match status" value="1"/>
</dbReference>
<dbReference type="WBParaSite" id="Hba_10719">
    <property type="protein sequence ID" value="Hba_10719"/>
    <property type="gene ID" value="Hba_10719"/>
</dbReference>
<feature type="domain" description="PI-PLC Y-box" evidence="9">
    <location>
        <begin position="299"/>
        <end position="429"/>
    </location>
</feature>
<dbReference type="GO" id="GO:0007265">
    <property type="term" value="P:Ras protein signal transduction"/>
    <property type="evidence" value="ECO:0007669"/>
    <property type="project" value="TreeGrafter"/>
</dbReference>
<evidence type="ECO:0000256" key="7">
    <source>
        <dbReference type="RuleBase" id="RU361133"/>
    </source>
</evidence>
<dbReference type="GO" id="GO:0016042">
    <property type="term" value="P:lipid catabolic process"/>
    <property type="evidence" value="ECO:0007669"/>
    <property type="project" value="UniProtKB-KW"/>
</dbReference>
<comment type="catalytic activity">
    <reaction evidence="1 7">
        <text>a 1,2-diacyl-sn-glycero-3-phospho-(1D-myo-inositol-4,5-bisphosphate) + H2O = 1D-myo-inositol 1,4,5-trisphosphate + a 1,2-diacyl-sn-glycerol + H(+)</text>
        <dbReference type="Rhea" id="RHEA:33179"/>
        <dbReference type="ChEBI" id="CHEBI:15377"/>
        <dbReference type="ChEBI" id="CHEBI:15378"/>
        <dbReference type="ChEBI" id="CHEBI:17815"/>
        <dbReference type="ChEBI" id="CHEBI:58456"/>
        <dbReference type="ChEBI" id="CHEBI:203600"/>
        <dbReference type="EC" id="3.1.4.11"/>
    </reaction>
</comment>
<evidence type="ECO:0000256" key="4">
    <source>
        <dbReference type="ARBA" id="ARBA00022963"/>
    </source>
</evidence>
<protein>
    <recommendedName>
        <fullName evidence="2 7">Phosphoinositide phospholipase C</fullName>
        <ecNumber evidence="2 7">3.1.4.11</ecNumber>
    </recommendedName>
</protein>
<dbReference type="AlphaFoldDB" id="A0A1I7X001"/>
<dbReference type="SUPFAM" id="SSF51695">
    <property type="entry name" value="PLC-like phosphodiesterases"/>
    <property type="match status" value="1"/>
</dbReference>
<evidence type="ECO:0000256" key="6">
    <source>
        <dbReference type="ARBA" id="ARBA00023224"/>
    </source>
</evidence>
<evidence type="ECO:0000313" key="10">
    <source>
        <dbReference type="Proteomes" id="UP000095283"/>
    </source>
</evidence>
<evidence type="ECO:0000256" key="3">
    <source>
        <dbReference type="ARBA" id="ARBA00022801"/>
    </source>
</evidence>
<dbReference type="InterPro" id="IPR011992">
    <property type="entry name" value="EF-hand-dom_pair"/>
</dbReference>
<dbReference type="EC" id="3.1.4.11" evidence="2 7"/>
<evidence type="ECO:0000313" key="11">
    <source>
        <dbReference type="WBParaSite" id="Hba_10719"/>
    </source>
</evidence>
<dbReference type="SUPFAM" id="SSF47473">
    <property type="entry name" value="EF-hand"/>
    <property type="match status" value="1"/>
</dbReference>
<name>A0A1I7X001_HETBA</name>
<evidence type="ECO:0000256" key="1">
    <source>
        <dbReference type="ARBA" id="ARBA00001195"/>
    </source>
</evidence>
<dbReference type="PANTHER" id="PTHR10336">
    <property type="entry name" value="PHOSPHOINOSITIDE-SPECIFIC PHOSPHOLIPASE C FAMILY PROTEIN"/>
    <property type="match status" value="1"/>
</dbReference>
<proteinExistence type="predicted"/>
<dbReference type="GO" id="GO:0007186">
    <property type="term" value="P:G protein-coupled receptor signaling pathway"/>
    <property type="evidence" value="ECO:0007669"/>
    <property type="project" value="TreeGrafter"/>
</dbReference>
<dbReference type="SMART" id="SM00148">
    <property type="entry name" value="PLCXc"/>
    <property type="match status" value="1"/>
</dbReference>
<dbReference type="PROSITE" id="PS50007">
    <property type="entry name" value="PIPLC_X_DOMAIN"/>
    <property type="match status" value="1"/>
</dbReference>
<dbReference type="PANTHER" id="PTHR10336:SF6">
    <property type="entry name" value="1-PHOSPHATIDYLINOSITOL 4,5-BISPHOSPHATE PHOSPHODIESTERASE EPSILON-1"/>
    <property type="match status" value="1"/>
</dbReference>
<dbReference type="PRINTS" id="PR00390">
    <property type="entry name" value="PHPHLIPASEC"/>
</dbReference>
<dbReference type="Pfam" id="PF00388">
    <property type="entry name" value="PI-PLC-X"/>
    <property type="match status" value="1"/>
</dbReference>
<evidence type="ECO:0000259" key="9">
    <source>
        <dbReference type="PROSITE" id="PS50008"/>
    </source>
</evidence>
<dbReference type="GO" id="GO:0051209">
    <property type="term" value="P:release of sequestered calcium ion into cytosol"/>
    <property type="evidence" value="ECO:0007669"/>
    <property type="project" value="TreeGrafter"/>
</dbReference>
<dbReference type="GO" id="GO:0048015">
    <property type="term" value="P:phosphatidylinositol-mediated signaling"/>
    <property type="evidence" value="ECO:0007669"/>
    <property type="project" value="TreeGrafter"/>
</dbReference>
<feature type="compositionally biased region" description="Polar residues" evidence="8">
    <location>
        <begin position="232"/>
        <end position="242"/>
    </location>
</feature>
<keyword evidence="6" id="KW-0807">Transducer</keyword>
<accession>A0A1I7X001</accession>
<dbReference type="FunFam" id="3.20.20.190:FF:000084">
    <property type="match status" value="1"/>
</dbReference>
<reference evidence="11" key="1">
    <citation type="submission" date="2016-11" db="UniProtKB">
        <authorList>
            <consortium name="WormBaseParasite"/>
        </authorList>
    </citation>
    <scope>IDENTIFICATION</scope>
</reference>
<keyword evidence="5 7" id="KW-0443">Lipid metabolism</keyword>
<keyword evidence="10" id="KW-1185">Reference proteome</keyword>
<dbReference type="InterPro" id="IPR000909">
    <property type="entry name" value="PLipase_C_PInositol-sp_X_dom"/>
</dbReference>
<dbReference type="Gene3D" id="1.10.238.10">
    <property type="entry name" value="EF-hand"/>
    <property type="match status" value="1"/>
</dbReference>
<feature type="region of interest" description="Disordered" evidence="8">
    <location>
        <begin position="221"/>
        <end position="263"/>
    </location>
</feature>
<dbReference type="InterPro" id="IPR001711">
    <property type="entry name" value="PLipase_C_Pinositol-sp_Y"/>
</dbReference>
<dbReference type="PROSITE" id="PS50008">
    <property type="entry name" value="PIPLC_Y_DOMAIN"/>
    <property type="match status" value="1"/>
</dbReference>
<dbReference type="GO" id="GO:0004435">
    <property type="term" value="F:phosphatidylinositol-4,5-bisphosphate phospholipase C activity"/>
    <property type="evidence" value="ECO:0007669"/>
    <property type="project" value="UniProtKB-EC"/>
</dbReference>
<evidence type="ECO:0000256" key="5">
    <source>
        <dbReference type="ARBA" id="ARBA00023098"/>
    </source>
</evidence>
<dbReference type="Proteomes" id="UP000095283">
    <property type="component" value="Unplaced"/>
</dbReference>
<organism evidence="10 11">
    <name type="scientific">Heterorhabditis bacteriophora</name>
    <name type="common">Entomopathogenic nematode worm</name>
    <dbReference type="NCBI Taxonomy" id="37862"/>
    <lineage>
        <taxon>Eukaryota</taxon>
        <taxon>Metazoa</taxon>
        <taxon>Ecdysozoa</taxon>
        <taxon>Nematoda</taxon>
        <taxon>Chromadorea</taxon>
        <taxon>Rhabditida</taxon>
        <taxon>Rhabditina</taxon>
        <taxon>Rhabditomorpha</taxon>
        <taxon>Strongyloidea</taxon>
        <taxon>Heterorhabditidae</taxon>
        <taxon>Heterorhabditis</taxon>
    </lineage>
</organism>
<keyword evidence="4 7" id="KW-0442">Lipid degradation</keyword>
<sequence>MDIVGDLLFHNGNRIIEHEPDALCRQKNQMSFEGFARFLCDPVNFAFVPETIELDEKDLQFPLSHYYINSSHNTYLTGHQLKGPSSSEMYRQVLLTGCRCVELDCWDGDDGLPLIYHGHTLVSKIGFRQVTILWYYLSLIFYFIMHLNSVEPPTPLPVFERAIQRGETQLILHRKQSKNSYESRLLNMLLYDIQVIRFIGIMLCINYTLLELSGRTDRVLEDSPKGGKRSLKSSGTIKQDSLSSDHSDQANKPGPSTSKGLSEAKACDDDLLYSPLSTSAGSRPIPRKSNTGVQIAPELSDIVIYMQATKFKRSSTQISQLCQETQSADSNLFLSGRPNASATCYQVTSLNENAAKKLMKRHPFKCISYTRDHVTKHYDSSNFNPINCWAHGMQMVALNFQTPDVIMAVNHAMFEQSANCGYQLKPRVFWDETHSLYNKFNPLSKDVAGHSALILNLTQDSATQVISGQHVFPGMHYASLYVEIEVLGVPNDCAKVRFFHFVIKFGM</sequence>
<keyword evidence="3 7" id="KW-0378">Hydrolase</keyword>
<dbReference type="Pfam" id="PF00387">
    <property type="entry name" value="PI-PLC-Y"/>
    <property type="match status" value="1"/>
</dbReference>
<dbReference type="Gene3D" id="3.20.20.190">
    <property type="entry name" value="Phosphatidylinositol (PI) phosphodiesterase"/>
    <property type="match status" value="2"/>
</dbReference>
<dbReference type="InterPro" id="IPR017946">
    <property type="entry name" value="PLC-like_Pdiesterase_TIM-brl"/>
</dbReference>
<evidence type="ECO:0000256" key="8">
    <source>
        <dbReference type="SAM" id="MobiDB-lite"/>
    </source>
</evidence>
<evidence type="ECO:0000256" key="2">
    <source>
        <dbReference type="ARBA" id="ARBA00012368"/>
    </source>
</evidence>